<dbReference type="PANTHER" id="PTHR30287:SF1">
    <property type="entry name" value="INNER MEMBRANE PROTEIN"/>
    <property type="match status" value="1"/>
</dbReference>
<evidence type="ECO:0000313" key="9">
    <source>
        <dbReference type="EMBL" id="SKA33566.1"/>
    </source>
</evidence>
<feature type="domain" description="ABC3 transporter permease C-terminal" evidence="7">
    <location>
        <begin position="726"/>
        <end position="838"/>
    </location>
</feature>
<feature type="transmembrane region" description="Helical" evidence="6">
    <location>
        <begin position="486"/>
        <end position="504"/>
    </location>
</feature>
<evidence type="ECO:0000259" key="7">
    <source>
        <dbReference type="Pfam" id="PF02687"/>
    </source>
</evidence>
<dbReference type="PANTHER" id="PTHR30287">
    <property type="entry name" value="MEMBRANE COMPONENT OF PREDICTED ABC SUPERFAMILY METABOLITE UPTAKE TRANSPORTER"/>
    <property type="match status" value="1"/>
</dbReference>
<keyword evidence="3 6" id="KW-0812">Transmembrane</keyword>
<dbReference type="InterPro" id="IPR038766">
    <property type="entry name" value="Membrane_comp_ABC_pdt"/>
</dbReference>
<sequence length="847" mass="89927">MSPYSESGVTTLPFRLARREMRSGLGGFRLFLACLALGVGAIAAILSFSRAIEEGLRADARELLGGDLAISQLYREPSPDQLAFLSQQGTLTRWVDMRSMARPVKADGNPALIQLKAVEPSYPLYGTVELKGGGSLADALAKRDGLWGAAVEESALKRMNIALGDEVKVGEARLQVRAVIAREPDSGLSAFASLGPRLMMPLAALGDSQLVQPGSLLTWQYRLKLSPGRSDKAMAETLKERFPDASWRIEDLDAAGGGIRFWLERLTQFISLIGLSALLVGGVGVGNAVSSFLASRLRTIATLKCLGAPQRLVFATYFIQLGALALLGVAIGVALGAALPFLAQSLIADLLPVKARIALYVRPLAIAAVFGLLVSLLFALLPLIRARRIPAVTLMRGAVVAAMRLDWREIALVAAVAVLLAAFAVQTAGSRRIAAYFVVGAVAAFIAFPLLARGVMAAAARIGKPRLAALRLALANLHRPGSPTPIVMLSLGLGLTVLVATALIEGNLREQITQRIPKDAPAFFFVDIQSTQMPAFEQAIAAIPGAGALEKVPSLRGRIVKIGGKPVSELKIPAGARWAVDSDRGITYAATPPDGAHVVEGTWWAADYRGPQLVSFDETLAHDFGIGIGDTITVNVLGREIEARIASLRHIEWQTLAINFVMVFSPGILDRAPHTFLATVKAMPQAEEAIFKTITDRFPNVTVISVRDAIQTASEVLGNIGLATRLIGLLSILAGVLVLAGAMLATQRRRVHEAVVMKVLGATRLRIASIFAWEFAALGLSTAVAALGVGTAAAFCVVRYLMNLQWTFLPTVAVAVAVGAMLLTLAFGLAGTLAVLRQRPLALLRNE</sequence>
<reference evidence="10" key="1">
    <citation type="submission" date="2017-02" db="EMBL/GenBank/DDBJ databases">
        <authorList>
            <person name="Varghese N."/>
            <person name="Submissions S."/>
        </authorList>
    </citation>
    <scope>NUCLEOTIDE SEQUENCE [LARGE SCALE GENOMIC DNA]</scope>
    <source>
        <strain evidence="10">ATCC 27094</strain>
    </source>
</reference>
<accession>A0A1T4SZC1</accession>
<name>A0A1T4SZC1_9HYPH</name>
<dbReference type="GO" id="GO:0005886">
    <property type="term" value="C:plasma membrane"/>
    <property type="evidence" value="ECO:0007669"/>
    <property type="project" value="UniProtKB-SubCell"/>
</dbReference>
<dbReference type="AlphaFoldDB" id="A0A1T4SZC1"/>
<dbReference type="EMBL" id="FUWJ01000011">
    <property type="protein sequence ID" value="SKA33566.1"/>
    <property type="molecule type" value="Genomic_DNA"/>
</dbReference>
<evidence type="ECO:0000256" key="3">
    <source>
        <dbReference type="ARBA" id="ARBA00022692"/>
    </source>
</evidence>
<evidence type="ECO:0000256" key="4">
    <source>
        <dbReference type="ARBA" id="ARBA00022989"/>
    </source>
</evidence>
<evidence type="ECO:0000256" key="6">
    <source>
        <dbReference type="SAM" id="Phobius"/>
    </source>
</evidence>
<dbReference type="InterPro" id="IPR025857">
    <property type="entry name" value="MacB_PCD"/>
</dbReference>
<evidence type="ECO:0000256" key="5">
    <source>
        <dbReference type="ARBA" id="ARBA00023136"/>
    </source>
</evidence>
<feature type="transmembrane region" description="Helical" evidence="6">
    <location>
        <begin position="363"/>
        <end position="384"/>
    </location>
</feature>
<evidence type="ECO:0000259" key="8">
    <source>
        <dbReference type="Pfam" id="PF12704"/>
    </source>
</evidence>
<dbReference type="Pfam" id="PF12704">
    <property type="entry name" value="MacB_PCD"/>
    <property type="match status" value="1"/>
</dbReference>
<feature type="transmembrane region" description="Helical" evidence="6">
    <location>
        <begin position="269"/>
        <end position="293"/>
    </location>
</feature>
<keyword evidence="5 6" id="KW-0472">Membrane</keyword>
<feature type="domain" description="ABC3 transporter permease C-terminal" evidence="7">
    <location>
        <begin position="272"/>
        <end position="390"/>
    </location>
</feature>
<feature type="transmembrane region" description="Helical" evidence="6">
    <location>
        <begin position="314"/>
        <end position="343"/>
    </location>
</feature>
<feature type="transmembrane region" description="Helical" evidence="6">
    <location>
        <begin position="767"/>
        <end position="800"/>
    </location>
</feature>
<feature type="transmembrane region" description="Helical" evidence="6">
    <location>
        <begin position="433"/>
        <end position="452"/>
    </location>
</feature>
<evidence type="ECO:0000256" key="2">
    <source>
        <dbReference type="ARBA" id="ARBA00022475"/>
    </source>
</evidence>
<proteinExistence type="predicted"/>
<evidence type="ECO:0000313" key="10">
    <source>
        <dbReference type="Proteomes" id="UP000190092"/>
    </source>
</evidence>
<evidence type="ECO:0000256" key="1">
    <source>
        <dbReference type="ARBA" id="ARBA00004651"/>
    </source>
</evidence>
<dbReference type="STRING" id="225324.SAMN02745126_05361"/>
<organism evidence="9 10">
    <name type="scientific">Enhydrobacter aerosaccus</name>
    <dbReference type="NCBI Taxonomy" id="225324"/>
    <lineage>
        <taxon>Bacteria</taxon>
        <taxon>Pseudomonadati</taxon>
        <taxon>Pseudomonadota</taxon>
        <taxon>Alphaproteobacteria</taxon>
        <taxon>Hyphomicrobiales</taxon>
        <taxon>Enhydrobacter</taxon>
    </lineage>
</organism>
<comment type="subcellular location">
    <subcellularLocation>
        <location evidence="1">Cell membrane</location>
        <topology evidence="1">Multi-pass membrane protein</topology>
    </subcellularLocation>
</comment>
<feature type="domain" description="MacB-like periplasmic core" evidence="8">
    <location>
        <begin position="31"/>
        <end position="239"/>
    </location>
</feature>
<keyword evidence="2" id="KW-1003">Cell membrane</keyword>
<dbReference type="Proteomes" id="UP000190092">
    <property type="component" value="Unassembled WGS sequence"/>
</dbReference>
<dbReference type="Pfam" id="PF02687">
    <property type="entry name" value="FtsX"/>
    <property type="match status" value="2"/>
</dbReference>
<gene>
    <name evidence="9" type="ORF">SAMN02745126_05361</name>
</gene>
<keyword evidence="10" id="KW-1185">Reference proteome</keyword>
<feature type="transmembrane region" description="Helical" evidence="6">
    <location>
        <begin position="726"/>
        <end position="746"/>
    </location>
</feature>
<feature type="transmembrane region" description="Helical" evidence="6">
    <location>
        <begin position="405"/>
        <end position="427"/>
    </location>
</feature>
<feature type="transmembrane region" description="Helical" evidence="6">
    <location>
        <begin position="28"/>
        <end position="48"/>
    </location>
</feature>
<dbReference type="InterPro" id="IPR003838">
    <property type="entry name" value="ABC3_permease_C"/>
</dbReference>
<protein>
    <submittedName>
        <fullName evidence="9">Putative ABC transport system permease protein</fullName>
    </submittedName>
</protein>
<keyword evidence="4 6" id="KW-1133">Transmembrane helix</keyword>
<feature type="transmembrane region" description="Helical" evidence="6">
    <location>
        <begin position="812"/>
        <end position="836"/>
    </location>
</feature>